<dbReference type="EMBL" id="JALBUR010000025">
    <property type="protein sequence ID" value="MDX8420183.1"/>
    <property type="molecule type" value="Genomic_DNA"/>
</dbReference>
<dbReference type="GO" id="GO:0070005">
    <property type="term" value="F:cysteine-type aminopeptidase activity"/>
    <property type="evidence" value="ECO:0007669"/>
    <property type="project" value="InterPro"/>
</dbReference>
<comment type="similarity">
    <text evidence="4">Belongs to the peptidase C1 family.</text>
</comment>
<dbReference type="GO" id="GO:0006508">
    <property type="term" value="P:proteolysis"/>
    <property type="evidence" value="ECO:0007669"/>
    <property type="project" value="UniProtKB-KW"/>
</dbReference>
<dbReference type="InterPro" id="IPR025660">
    <property type="entry name" value="Pept_his_AS"/>
</dbReference>
<reference evidence="6 7" key="1">
    <citation type="submission" date="2022-03" db="EMBL/GenBank/DDBJ databases">
        <title>Novel taxa within the pig intestine.</title>
        <authorList>
            <person name="Wylensek D."/>
            <person name="Bishof K."/>
            <person name="Afrizal A."/>
            <person name="Clavel T."/>
        </authorList>
    </citation>
    <scope>NUCLEOTIDE SEQUENCE [LARGE SCALE GENOMIC DNA]</scope>
    <source>
        <strain evidence="6 7">CLA-KB-P133</strain>
    </source>
</reference>
<dbReference type="GO" id="GO:0005737">
    <property type="term" value="C:cytoplasm"/>
    <property type="evidence" value="ECO:0007669"/>
    <property type="project" value="TreeGrafter"/>
</dbReference>
<dbReference type="AlphaFoldDB" id="A0AB35U4X8"/>
<dbReference type="PANTHER" id="PTHR10363">
    <property type="entry name" value="BLEOMYCIN HYDROLASE"/>
    <property type="match status" value="1"/>
</dbReference>
<dbReference type="PROSITE" id="PS00139">
    <property type="entry name" value="THIOL_PROTEASE_CYS"/>
    <property type="match status" value="1"/>
</dbReference>
<evidence type="ECO:0000256" key="1">
    <source>
        <dbReference type="ARBA" id="ARBA00022670"/>
    </source>
</evidence>
<dbReference type="Gene3D" id="3.90.70.10">
    <property type="entry name" value="Cysteine proteinases"/>
    <property type="match status" value="1"/>
</dbReference>
<organism evidence="6 7">
    <name type="scientific">Grylomicrobium aquisgranensis</name>
    <dbReference type="NCBI Taxonomy" id="2926318"/>
    <lineage>
        <taxon>Bacteria</taxon>
        <taxon>Bacillati</taxon>
        <taxon>Bacillota</taxon>
        <taxon>Erysipelotrichia</taxon>
        <taxon>Erysipelotrichales</taxon>
        <taxon>Erysipelotrichaceae</taxon>
        <taxon>Grylomicrobium</taxon>
    </lineage>
</organism>
<keyword evidence="4" id="KW-0031">Aminopeptidase</keyword>
<dbReference type="PROSITE" id="PS00639">
    <property type="entry name" value="THIOL_PROTEASE_HIS"/>
    <property type="match status" value="1"/>
</dbReference>
<comment type="caution">
    <text evidence="6">The sequence shown here is derived from an EMBL/GenBank/DDBJ whole genome shotgun (WGS) entry which is preliminary data.</text>
</comment>
<feature type="active site" evidence="5">
    <location>
        <position position="71"/>
    </location>
</feature>
<keyword evidence="7" id="KW-1185">Reference proteome</keyword>
<dbReference type="PANTHER" id="PTHR10363:SF2">
    <property type="entry name" value="BLEOMYCIN HYDROLASE"/>
    <property type="match status" value="1"/>
</dbReference>
<proteinExistence type="inferred from homology"/>
<dbReference type="RefSeq" id="WP_370596396.1">
    <property type="nucleotide sequence ID" value="NZ_JALBUR010000025.1"/>
</dbReference>
<name>A0AB35U4X8_9FIRM</name>
<accession>A0AB35U4X8</accession>
<evidence type="ECO:0000256" key="2">
    <source>
        <dbReference type="ARBA" id="ARBA00022801"/>
    </source>
</evidence>
<dbReference type="GO" id="GO:0043418">
    <property type="term" value="P:homocysteine catabolic process"/>
    <property type="evidence" value="ECO:0007669"/>
    <property type="project" value="TreeGrafter"/>
</dbReference>
<dbReference type="PIRSF" id="PIRSF005700">
    <property type="entry name" value="PepC"/>
    <property type="match status" value="1"/>
</dbReference>
<dbReference type="Pfam" id="PF03051">
    <property type="entry name" value="Peptidase_C1_2"/>
    <property type="match status" value="1"/>
</dbReference>
<sequence>MSMKSISESALASMRHAYTENDKARVVRNALVKNDVSTISRVFEAENANPNIFSVDLKTMPVTNQLQSGRCWIFSAMNVLREKIGHKYDIKEFELSQNFIAFYDKLEKANWFMGCVENELDSDLNSPELRYLLDFAVGDGGQWNMLVSIVRKYGLCPKDAMKETYSSSHTRNMNGILNQRLRRFAADARRAAADGDRDKVNALHEQALSEIYGLLADCFGLPPKEFTFAYRDSKDEYHVSYHVTPLQFYQKYLGEDLEDFISVINGPTADKPYHHVYTVKYLGNVADGSPVRLLNVPMDELKQGIIDMLEDGQPVWFGCDCGKDGDRESGLWDDRQYDYANTFDMNLDMSKEDMLDYRQSAMNHAMVITGVNLDENGQPDRWKIENSWGDKTANKGYFIASDSWFDKYVYVAAIEKKYLSKENQEALKEEPVVLSPWDPFGTLAD</sequence>
<dbReference type="Proteomes" id="UP001286174">
    <property type="component" value="Unassembled WGS sequence"/>
</dbReference>
<evidence type="ECO:0000256" key="4">
    <source>
        <dbReference type="PIRNR" id="PIRNR005700"/>
    </source>
</evidence>
<keyword evidence="2 4" id="KW-0378">Hydrolase</keyword>
<keyword evidence="3 4" id="KW-0788">Thiol protease</keyword>
<dbReference type="InterPro" id="IPR038765">
    <property type="entry name" value="Papain-like_cys_pep_sf"/>
</dbReference>
<evidence type="ECO:0000256" key="3">
    <source>
        <dbReference type="ARBA" id="ARBA00022807"/>
    </source>
</evidence>
<dbReference type="SUPFAM" id="SSF54001">
    <property type="entry name" value="Cysteine proteinases"/>
    <property type="match status" value="1"/>
</dbReference>
<dbReference type="InterPro" id="IPR004134">
    <property type="entry name" value="Peptidase_C1B"/>
</dbReference>
<evidence type="ECO:0000256" key="5">
    <source>
        <dbReference type="PIRSR" id="PIRSR005700-1"/>
    </source>
</evidence>
<evidence type="ECO:0000313" key="6">
    <source>
        <dbReference type="EMBL" id="MDX8420183.1"/>
    </source>
</evidence>
<gene>
    <name evidence="6" type="ORF">MOZ60_08765</name>
</gene>
<feature type="active site" evidence="5">
    <location>
        <position position="364"/>
    </location>
</feature>
<keyword evidence="1 4" id="KW-0645">Protease</keyword>
<dbReference type="InterPro" id="IPR000169">
    <property type="entry name" value="Pept_cys_AS"/>
</dbReference>
<dbReference type="CDD" id="cd00585">
    <property type="entry name" value="Peptidase_C1B"/>
    <property type="match status" value="1"/>
</dbReference>
<dbReference type="GO" id="GO:0009636">
    <property type="term" value="P:response to toxic substance"/>
    <property type="evidence" value="ECO:0007669"/>
    <property type="project" value="TreeGrafter"/>
</dbReference>
<feature type="active site" evidence="5">
    <location>
        <position position="386"/>
    </location>
</feature>
<evidence type="ECO:0000313" key="7">
    <source>
        <dbReference type="Proteomes" id="UP001286174"/>
    </source>
</evidence>
<protein>
    <recommendedName>
        <fullName evidence="4">Aminopeptidase</fullName>
    </recommendedName>
</protein>